<accession>A0A365XSI0</accession>
<name>A0A365XSI0_9BACT</name>
<dbReference type="OrthoDB" id="597684at2"/>
<reference evidence="2 3" key="1">
    <citation type="submission" date="2018-05" db="EMBL/GenBank/DDBJ databases">
        <title>Chitinophaga sp. K3CV102501T nov., isolated from isolated from a monsoon evergreen broad-leaved forest soil.</title>
        <authorList>
            <person name="Lv Y."/>
        </authorList>
    </citation>
    <scope>NUCLEOTIDE SEQUENCE [LARGE SCALE GENOMIC DNA]</scope>
    <source>
        <strain evidence="2 3">GDMCC 1.1325</strain>
    </source>
</reference>
<dbReference type="AlphaFoldDB" id="A0A365XSI0"/>
<evidence type="ECO:0000313" key="3">
    <source>
        <dbReference type="Proteomes" id="UP000253410"/>
    </source>
</evidence>
<proteinExistence type="predicted"/>
<dbReference type="GO" id="GO:0010181">
    <property type="term" value="F:FMN binding"/>
    <property type="evidence" value="ECO:0007669"/>
    <property type="project" value="TreeGrafter"/>
</dbReference>
<comment type="caution">
    <text evidence="2">The sequence shown here is derived from an EMBL/GenBank/DDBJ whole genome shotgun (WGS) entry which is preliminary data.</text>
</comment>
<sequence length="172" mass="19307">MHGIILYKSKYGATRQYATWLSEALQLPATDAEQVTTAQLAAADFLVLGSSIYIGKLMMKQWLEQHMAVLANKPLFLFLVTATRGDDKQEKLNGYIQHNVPAALLRGIHPYFFPGRICYPKLSVIDKLKIRLGSAVARLCRKPLNISDFDLVQESNTTALVKDIQQFSNHLS</sequence>
<dbReference type="Pfam" id="PF12724">
    <property type="entry name" value="Flavodoxin_5"/>
    <property type="match status" value="1"/>
</dbReference>
<feature type="domain" description="Flavodoxin" evidence="1">
    <location>
        <begin position="4"/>
        <end position="132"/>
    </location>
</feature>
<evidence type="ECO:0000259" key="1">
    <source>
        <dbReference type="Pfam" id="PF12724"/>
    </source>
</evidence>
<dbReference type="SUPFAM" id="SSF52218">
    <property type="entry name" value="Flavoproteins"/>
    <property type="match status" value="1"/>
</dbReference>
<dbReference type="InterPro" id="IPR026816">
    <property type="entry name" value="Flavodoxin_dom"/>
</dbReference>
<gene>
    <name evidence="2" type="ORF">DF182_21255</name>
</gene>
<evidence type="ECO:0000313" key="2">
    <source>
        <dbReference type="EMBL" id="RBL89068.1"/>
    </source>
</evidence>
<dbReference type="GO" id="GO:0070819">
    <property type="term" value="F:menaquinone-dependent protoporphyrinogen oxidase activity"/>
    <property type="evidence" value="ECO:0007669"/>
    <property type="project" value="TreeGrafter"/>
</dbReference>
<dbReference type="Proteomes" id="UP000253410">
    <property type="component" value="Unassembled WGS sequence"/>
</dbReference>
<dbReference type="GO" id="GO:0006783">
    <property type="term" value="P:heme biosynthetic process"/>
    <property type="evidence" value="ECO:0007669"/>
    <property type="project" value="TreeGrafter"/>
</dbReference>
<organism evidence="2 3">
    <name type="scientific">Chitinophaga flava</name>
    <dbReference type="NCBI Taxonomy" id="2259036"/>
    <lineage>
        <taxon>Bacteria</taxon>
        <taxon>Pseudomonadati</taxon>
        <taxon>Bacteroidota</taxon>
        <taxon>Chitinophagia</taxon>
        <taxon>Chitinophagales</taxon>
        <taxon>Chitinophagaceae</taxon>
        <taxon>Chitinophaga</taxon>
    </lineage>
</organism>
<dbReference type="PANTHER" id="PTHR38030:SF2">
    <property type="entry name" value="PROTOPORPHYRINOGEN IX DEHYDROGENASE [QUINONE]"/>
    <property type="match status" value="1"/>
</dbReference>
<dbReference type="InterPro" id="IPR029039">
    <property type="entry name" value="Flavoprotein-like_sf"/>
</dbReference>
<dbReference type="PANTHER" id="PTHR38030">
    <property type="entry name" value="PROTOPORPHYRINOGEN IX DEHYDROGENASE [MENAQUINONE]"/>
    <property type="match status" value="1"/>
</dbReference>
<dbReference type="InterPro" id="IPR052200">
    <property type="entry name" value="Protoporphyrinogen_IX_DH"/>
</dbReference>
<protein>
    <recommendedName>
        <fullName evidence="1">Flavodoxin domain-containing protein</fullName>
    </recommendedName>
</protein>
<dbReference type="RefSeq" id="WP_113617812.1">
    <property type="nucleotide sequence ID" value="NZ_QFFJ01000002.1"/>
</dbReference>
<dbReference type="EMBL" id="QFFJ01000002">
    <property type="protein sequence ID" value="RBL89068.1"/>
    <property type="molecule type" value="Genomic_DNA"/>
</dbReference>
<dbReference type="Gene3D" id="3.40.50.360">
    <property type="match status" value="1"/>
</dbReference>
<keyword evidence="3" id="KW-1185">Reference proteome</keyword>